<accession>A0A829WKQ8</accession>
<evidence type="ECO:0000313" key="2">
    <source>
        <dbReference type="Proteomes" id="UP000484858"/>
    </source>
</evidence>
<name>A0A829WKQ8_GLUOY</name>
<comment type="caution">
    <text evidence="1">The sequence shown here is derived from an EMBL/GenBank/DDBJ whole genome shotgun (WGS) entry which is preliminary data.</text>
</comment>
<reference evidence="1 2" key="1">
    <citation type="submission" date="2013-04" db="EMBL/GenBank/DDBJ databases">
        <title>Gluconobacter oxydans NBRC 3293 whole genome sequence.</title>
        <authorList>
            <person name="Matsutani M."/>
            <person name="Yakushi T."/>
            <person name="Matsushita K."/>
        </authorList>
    </citation>
    <scope>NUCLEOTIDE SEQUENCE [LARGE SCALE GENOMIC DNA]</scope>
    <source>
        <strain evidence="1 2">NBRC 3293</strain>
    </source>
</reference>
<dbReference type="EMBL" id="BARJ01000002">
    <property type="protein sequence ID" value="GEM15845.1"/>
    <property type="molecule type" value="Genomic_DNA"/>
</dbReference>
<gene>
    <name evidence="1" type="ORF">NBRC3293_0342</name>
</gene>
<proteinExistence type="predicted"/>
<evidence type="ECO:0000313" key="1">
    <source>
        <dbReference type="EMBL" id="GEM15845.1"/>
    </source>
</evidence>
<sequence length="63" mass="7460">MSSKILMNAWAQHFLSLRLIDNASHLHLFACDSEMLAVILFSKKNTLRRSFPFEDIDSYQFYF</sequence>
<dbReference type="AlphaFoldDB" id="A0A829WKQ8"/>
<organism evidence="1 2">
    <name type="scientific">Gluconobacter oxydans NBRC 3293</name>
    <dbReference type="NCBI Taxonomy" id="1315969"/>
    <lineage>
        <taxon>Bacteria</taxon>
        <taxon>Pseudomonadati</taxon>
        <taxon>Pseudomonadota</taxon>
        <taxon>Alphaproteobacteria</taxon>
        <taxon>Acetobacterales</taxon>
        <taxon>Acetobacteraceae</taxon>
        <taxon>Gluconobacter</taxon>
    </lineage>
</organism>
<dbReference type="Proteomes" id="UP000484858">
    <property type="component" value="Unassembled WGS sequence"/>
</dbReference>
<protein>
    <submittedName>
        <fullName evidence="1">Uncharacterized protein</fullName>
    </submittedName>
</protein>